<dbReference type="EMBL" id="KX284711">
    <property type="protein sequence ID" value="AOM64845.1"/>
    <property type="molecule type" value="Genomic_DNA"/>
</dbReference>
<evidence type="ECO:0000256" key="3">
    <source>
        <dbReference type="ARBA" id="ARBA00021584"/>
    </source>
</evidence>
<comment type="subcellular location">
    <subcellularLocation>
        <location evidence="1">Plastid</location>
    </subcellularLocation>
</comment>
<proteinExistence type="inferred from homology"/>
<dbReference type="RefSeq" id="YP_009295910.1">
    <property type="nucleotide sequence ID" value="NC_031168.1"/>
</dbReference>
<reference evidence="6" key="1">
    <citation type="journal article" date="2016" name="BMC Biol.">
        <title>Parallel evolution of highly conserved plastid genome architecture in red seaweeds and seed plants.</title>
        <authorList>
            <person name="Lee J."/>
            <person name="Cho C.H."/>
            <person name="Park S.I."/>
            <person name="Choi J.W."/>
            <person name="Song H.S."/>
            <person name="West J.A."/>
            <person name="Bhattacharya D."/>
            <person name="Yoon H.S."/>
        </authorList>
    </citation>
    <scope>NUCLEOTIDE SEQUENCE</scope>
</reference>
<geneLocation type="plastid" evidence="6"/>
<keyword evidence="5" id="KW-0472">Membrane</keyword>
<evidence type="ECO:0000256" key="1">
    <source>
        <dbReference type="ARBA" id="ARBA00004474"/>
    </source>
</evidence>
<dbReference type="GO" id="GO:0009536">
    <property type="term" value="C:plastid"/>
    <property type="evidence" value="ECO:0007669"/>
    <property type="project" value="UniProtKB-SubCell"/>
</dbReference>
<evidence type="ECO:0000256" key="5">
    <source>
        <dbReference type="SAM" id="Phobius"/>
    </source>
</evidence>
<evidence type="ECO:0000256" key="2">
    <source>
        <dbReference type="ARBA" id="ARBA00010985"/>
    </source>
</evidence>
<feature type="transmembrane region" description="Helical" evidence="5">
    <location>
        <begin position="41"/>
        <end position="58"/>
    </location>
</feature>
<evidence type="ECO:0000256" key="4">
    <source>
        <dbReference type="ARBA" id="ARBA00022640"/>
    </source>
</evidence>
<dbReference type="GeneID" id="29071295"/>
<protein>
    <recommendedName>
        <fullName evidence="3">Uncharacterized protein ycf33</fullName>
    </recommendedName>
</protein>
<dbReference type="InterPro" id="IPR008470">
    <property type="entry name" value="Uncharacterised_Ycf33"/>
</dbReference>
<sequence>MHTFWDNINKFPRFLISVLAGFFLTTLYPIFELLQDKKTRILLIIISCLSISILYQILKLMLGLN</sequence>
<evidence type="ECO:0000313" key="6">
    <source>
        <dbReference type="EMBL" id="AOM64845.1"/>
    </source>
</evidence>
<dbReference type="PANTHER" id="PTHR36049">
    <property type="entry name" value="TRANSMEMBRANE PROTEIN"/>
    <property type="match status" value="1"/>
</dbReference>
<accession>A0A1C9C8Z7</accession>
<keyword evidence="4 6" id="KW-0934">Plastid</keyword>
<organism evidence="6">
    <name type="scientific">Schimmelmannia schousboei</name>
    <dbReference type="NCBI Taxonomy" id="173468"/>
    <lineage>
        <taxon>Eukaryota</taxon>
        <taxon>Rhodophyta</taxon>
        <taxon>Florideophyceae</taxon>
        <taxon>Rhodymeniophycidae</taxon>
        <taxon>Acrosymphytales</taxon>
        <taxon>Schimmelmanniaceae</taxon>
        <taxon>Schimmelmannia</taxon>
    </lineage>
</organism>
<dbReference type="Pfam" id="PF05421">
    <property type="entry name" value="DUF751"/>
    <property type="match status" value="1"/>
</dbReference>
<comment type="similarity">
    <text evidence="2">Belongs to the ycf33 family.</text>
</comment>
<dbReference type="AlphaFoldDB" id="A0A1C9C8Z7"/>
<gene>
    <name evidence="6" type="primary">ycf33</name>
    <name evidence="6" type="ORF">Schim_164</name>
</gene>
<name>A0A1C9C8Z7_9FLOR</name>
<dbReference type="PANTHER" id="PTHR36049:SF3">
    <property type="match status" value="1"/>
</dbReference>
<keyword evidence="5" id="KW-1133">Transmembrane helix</keyword>
<keyword evidence="5" id="KW-0812">Transmembrane</keyword>
<feature type="transmembrane region" description="Helical" evidence="5">
    <location>
        <begin position="14"/>
        <end position="34"/>
    </location>
</feature>